<reference evidence="1 2" key="1">
    <citation type="journal article" date="2020" name="Phytopathology">
        <title>Genome Sequence Resources of Colletotrichum truncatum, C. plurivorum, C. musicola, and C. sojae: Four Species Pathogenic to Soybean (Glycine max).</title>
        <authorList>
            <person name="Rogerio F."/>
            <person name="Boufleur T.R."/>
            <person name="Ciampi-Guillardi M."/>
            <person name="Sukno S.A."/>
            <person name="Thon M.R."/>
            <person name="Massola Junior N.S."/>
            <person name="Baroncelli R."/>
        </authorList>
    </citation>
    <scope>NUCLEOTIDE SEQUENCE [LARGE SCALE GENOMIC DNA]</scope>
    <source>
        <strain evidence="1 2">CMES1059</strain>
    </source>
</reference>
<evidence type="ECO:0000313" key="2">
    <source>
        <dbReference type="Proteomes" id="UP000805649"/>
    </source>
</evidence>
<keyword evidence="2" id="KW-1185">Reference proteome</keyword>
<protein>
    <submittedName>
        <fullName evidence="1">Uncharacterized protein</fullName>
    </submittedName>
</protein>
<gene>
    <name evidence="1" type="ORF">CTRU02_211159</name>
</gene>
<proteinExistence type="predicted"/>
<dbReference type="Proteomes" id="UP000805649">
    <property type="component" value="Unassembled WGS sequence"/>
</dbReference>
<organism evidence="1 2">
    <name type="scientific">Colletotrichum truncatum</name>
    <name type="common">Anthracnose fungus</name>
    <name type="synonym">Colletotrichum capsici</name>
    <dbReference type="NCBI Taxonomy" id="5467"/>
    <lineage>
        <taxon>Eukaryota</taxon>
        <taxon>Fungi</taxon>
        <taxon>Dikarya</taxon>
        <taxon>Ascomycota</taxon>
        <taxon>Pezizomycotina</taxon>
        <taxon>Sordariomycetes</taxon>
        <taxon>Hypocreomycetidae</taxon>
        <taxon>Glomerellales</taxon>
        <taxon>Glomerellaceae</taxon>
        <taxon>Colletotrichum</taxon>
        <taxon>Colletotrichum truncatum species complex</taxon>
    </lineage>
</organism>
<evidence type="ECO:0000313" key="1">
    <source>
        <dbReference type="EMBL" id="KAL0934360.1"/>
    </source>
</evidence>
<comment type="caution">
    <text evidence="1">The sequence shown here is derived from an EMBL/GenBank/DDBJ whole genome shotgun (WGS) entry which is preliminary data.</text>
</comment>
<dbReference type="EMBL" id="VUJX02000007">
    <property type="protein sequence ID" value="KAL0934360.1"/>
    <property type="molecule type" value="Genomic_DNA"/>
</dbReference>
<name>A0ACC3YR04_COLTU</name>
<sequence>MSAEIHIISKKDISKHETVPVNLSLPPLGPSSIRARSSLISITSNNLSYAKLGDYLQWWSTWPVPLNAPAPYNNQDEWGIVPAWGFGRVRESTIDSIPAGSLLYGCWPTSTHAVDLKLQSHEAKGHFVEVSEHRQGLGNIYNRYNIVDETAKSEEFRAILANAFPIWHAGYLINRFNFPTEFKPVHPLGSSGEWTEKDADLKSAVVVNLSASSRTGRSVAWNFTRNRKPNVNGPLALLNATSSPQTLNHAHKPAVEVKSVNYDNLVDKETMDWIANFKPNRVVVLDNGGPAETTERFRELLVDSLPASTALTLVMVGNVPKIESLEEFQASMALKARWGHTAQLNTTDVADAAIAAEGADAFCQGVEGAFERAVAENYLGDIGLVWGSGVGGQAGIEKAWENLIKGTLSPTKAWVYQLEN</sequence>
<accession>A0ACC3YR04</accession>